<keyword evidence="3" id="KW-1185">Reference proteome</keyword>
<feature type="region of interest" description="Disordered" evidence="1">
    <location>
        <begin position="1"/>
        <end position="20"/>
    </location>
</feature>
<reference evidence="2 3" key="1">
    <citation type="submission" date="2024-03" db="EMBL/GenBank/DDBJ databases">
        <title>Natural products discovery in diverse microorganisms through a two-stage MS feature dereplication strategy.</title>
        <authorList>
            <person name="Zhang R."/>
        </authorList>
    </citation>
    <scope>NUCLEOTIDE SEQUENCE [LARGE SCALE GENOMIC DNA]</scope>
    <source>
        <strain evidence="2 3">18930</strain>
    </source>
</reference>
<dbReference type="RefSeq" id="WP_338887355.1">
    <property type="nucleotide sequence ID" value="NZ_CP147846.1"/>
</dbReference>
<evidence type="ECO:0000313" key="2">
    <source>
        <dbReference type="EMBL" id="WXG67656.1"/>
    </source>
</evidence>
<evidence type="ECO:0000313" key="3">
    <source>
        <dbReference type="Proteomes" id="UP001432000"/>
    </source>
</evidence>
<dbReference type="Proteomes" id="UP001432000">
    <property type="component" value="Chromosome"/>
</dbReference>
<proteinExistence type="predicted"/>
<sequence>MTSALDRDSRRKRGKTARRSTPLASLAALTVTTRDPVALLETQAATRVPELVPIRYGRMAASEFPFFRGAALVMADDLSRSPSSGITTQLCGDAHLSNFGVYATPERRMAFDINDFDETYRGPFEWDVKRLVASLAVAAISREFTRKQRRRITTSCALAYRETIRRQAELGNLEVWYSHVEITDELETIQHELDSTMRKRTKDLIRKARSKNHIQALDKLTTVTDGRRRIIANPPLIVPVEDLVDDVAETYRQLDRRLQSYRETFQHDKQLLLDAYRPIQLARKVVGVGSVGTRAWIILMEGADEGDPLFLQAKEAQASVIASYVDGPTFENQGRRVVEGQRLMQASSDIFLGWARGMDPDGATRDLYLRQLRDGKGSAVIEVMSPRGMELYGRLCGRVLAYAHARAGDRVEIAGYLGSSSAFENAMTEFADAYSVQNTSDHRALVDAIDSGRVVAQAGV</sequence>
<dbReference type="EMBL" id="CP147846">
    <property type="protein sequence ID" value="WXG67656.1"/>
    <property type="molecule type" value="Genomic_DNA"/>
</dbReference>
<evidence type="ECO:0000256" key="1">
    <source>
        <dbReference type="SAM" id="MobiDB-lite"/>
    </source>
</evidence>
<dbReference type="PANTHER" id="PTHR39441">
    <property type="entry name" value="DUF2252 DOMAIN-CONTAINING PROTEIN"/>
    <property type="match status" value="1"/>
</dbReference>
<protein>
    <submittedName>
        <fullName evidence="2">DUF2252 domain-containing protein</fullName>
    </submittedName>
</protein>
<dbReference type="Pfam" id="PF10009">
    <property type="entry name" value="DUF2252"/>
    <property type="match status" value="1"/>
</dbReference>
<dbReference type="PANTHER" id="PTHR39441:SF1">
    <property type="entry name" value="DUF2252 DOMAIN-CONTAINING PROTEIN"/>
    <property type="match status" value="1"/>
</dbReference>
<accession>A0ABZ2PMP8</accession>
<dbReference type="InterPro" id="IPR018721">
    <property type="entry name" value="DUF2252"/>
</dbReference>
<gene>
    <name evidence="2" type="ORF">WDS16_20870</name>
</gene>
<name>A0ABZ2PMP8_9NOCA</name>
<organism evidence="2 3">
    <name type="scientific">Rhodococcus sovatensis</name>
    <dbReference type="NCBI Taxonomy" id="1805840"/>
    <lineage>
        <taxon>Bacteria</taxon>
        <taxon>Bacillati</taxon>
        <taxon>Actinomycetota</taxon>
        <taxon>Actinomycetes</taxon>
        <taxon>Mycobacteriales</taxon>
        <taxon>Nocardiaceae</taxon>
        <taxon>Rhodococcus</taxon>
    </lineage>
</organism>